<accession>A0ACC2BCD8</accession>
<protein>
    <submittedName>
        <fullName evidence="1">Uncharacterized protein</fullName>
    </submittedName>
</protein>
<comment type="caution">
    <text evidence="1">The sequence shown here is derived from an EMBL/GenBank/DDBJ whole genome shotgun (WGS) entry which is preliminary data.</text>
</comment>
<reference evidence="2" key="1">
    <citation type="journal article" date="2024" name="Proc. Natl. Acad. Sci. U.S.A.">
        <title>Extraordinary preservation of gene collinearity over three hundred million years revealed in homosporous lycophytes.</title>
        <authorList>
            <person name="Li C."/>
            <person name="Wickell D."/>
            <person name="Kuo L.Y."/>
            <person name="Chen X."/>
            <person name="Nie B."/>
            <person name="Liao X."/>
            <person name="Peng D."/>
            <person name="Ji J."/>
            <person name="Jenkins J."/>
            <person name="Williams M."/>
            <person name="Shu S."/>
            <person name="Plott C."/>
            <person name="Barry K."/>
            <person name="Rajasekar S."/>
            <person name="Grimwood J."/>
            <person name="Han X."/>
            <person name="Sun S."/>
            <person name="Hou Z."/>
            <person name="He W."/>
            <person name="Dai G."/>
            <person name="Sun C."/>
            <person name="Schmutz J."/>
            <person name="Leebens-Mack J.H."/>
            <person name="Li F.W."/>
            <person name="Wang L."/>
        </authorList>
    </citation>
    <scope>NUCLEOTIDE SEQUENCE [LARGE SCALE GENOMIC DNA]</scope>
    <source>
        <strain evidence="2">cv. PW_Plant_1</strain>
    </source>
</reference>
<dbReference type="Proteomes" id="UP001162992">
    <property type="component" value="Chromosome 16"/>
</dbReference>
<proteinExistence type="predicted"/>
<keyword evidence="2" id="KW-1185">Reference proteome</keyword>
<evidence type="ECO:0000313" key="1">
    <source>
        <dbReference type="EMBL" id="KAJ7527377.1"/>
    </source>
</evidence>
<sequence>MDRGRKPKLALPWILDFYLILYNSLQAIGWIIVLSKISKRAIRDLSILVAYDEAGILICQLQLAAFLEVIHAAAGLVNSGFFMSLLQWAGRSHILFCIICQIEEIEKTSFVFMVFTAWSLSEVIRYPQYVLYMLGACPTWLTWIRYTAFIPLYPVGILGEVVSMYMALPYIQRSNLYGNLFELLPFGYYSFTTVLIAIYPFLWMPLYMHMFKRRHNKLTNSSMTRKKTAIKKS</sequence>
<evidence type="ECO:0000313" key="2">
    <source>
        <dbReference type="Proteomes" id="UP001162992"/>
    </source>
</evidence>
<dbReference type="EMBL" id="CM055107">
    <property type="protein sequence ID" value="KAJ7527377.1"/>
    <property type="molecule type" value="Genomic_DNA"/>
</dbReference>
<gene>
    <name evidence="1" type="ORF">O6H91_16G050900</name>
</gene>
<organism evidence="1 2">
    <name type="scientific">Diphasiastrum complanatum</name>
    <name type="common">Issler's clubmoss</name>
    <name type="synonym">Lycopodium complanatum</name>
    <dbReference type="NCBI Taxonomy" id="34168"/>
    <lineage>
        <taxon>Eukaryota</taxon>
        <taxon>Viridiplantae</taxon>
        <taxon>Streptophyta</taxon>
        <taxon>Embryophyta</taxon>
        <taxon>Tracheophyta</taxon>
        <taxon>Lycopodiopsida</taxon>
        <taxon>Lycopodiales</taxon>
        <taxon>Lycopodiaceae</taxon>
        <taxon>Lycopodioideae</taxon>
        <taxon>Diphasiastrum</taxon>
    </lineage>
</organism>
<name>A0ACC2BCD8_DIPCM</name>